<keyword evidence="16" id="KW-1185">Reference proteome</keyword>
<gene>
    <name evidence="15" type="ORF">JZ751_026870</name>
</gene>
<keyword evidence="11" id="KW-0472">Membrane</keyword>
<evidence type="ECO:0000256" key="11">
    <source>
        <dbReference type="ARBA" id="ARBA00023136"/>
    </source>
</evidence>
<dbReference type="Pfam" id="PF20266">
    <property type="entry name" value="Mab-21_C"/>
    <property type="match status" value="1"/>
</dbReference>
<evidence type="ECO:0000256" key="8">
    <source>
        <dbReference type="ARBA" id="ARBA00022729"/>
    </source>
</evidence>
<comment type="function">
    <text evidence="1">Enhances Ca(2+)-mediated inhibition of inositol 1,4,5-triphosphate receptor (ITPR) Ca(2+) release.</text>
</comment>
<evidence type="ECO:0000256" key="13">
    <source>
        <dbReference type="ARBA" id="ARBA00023242"/>
    </source>
</evidence>
<comment type="similarity">
    <text evidence="4">Belongs to the ITPRIP family.</text>
</comment>
<evidence type="ECO:0000259" key="14">
    <source>
        <dbReference type="Pfam" id="PF20266"/>
    </source>
</evidence>
<feature type="domain" description="Mab-21-like HhH/H2TH-like" evidence="14">
    <location>
        <begin position="440"/>
        <end position="509"/>
    </location>
</feature>
<dbReference type="GO" id="GO:0005886">
    <property type="term" value="C:plasma membrane"/>
    <property type="evidence" value="ECO:0007669"/>
    <property type="project" value="UniProtKB-SubCell"/>
</dbReference>
<dbReference type="PANTHER" id="PTHR10656">
    <property type="entry name" value="CELL FATE DETERMINING PROTEIN MAB21-RELATED"/>
    <property type="match status" value="1"/>
</dbReference>
<organism evidence="15 16">
    <name type="scientific">Albula glossodonta</name>
    <name type="common">roundjaw bonefish</name>
    <dbReference type="NCBI Taxonomy" id="121402"/>
    <lineage>
        <taxon>Eukaryota</taxon>
        <taxon>Metazoa</taxon>
        <taxon>Chordata</taxon>
        <taxon>Craniata</taxon>
        <taxon>Vertebrata</taxon>
        <taxon>Euteleostomi</taxon>
        <taxon>Actinopterygii</taxon>
        <taxon>Neopterygii</taxon>
        <taxon>Teleostei</taxon>
        <taxon>Albuliformes</taxon>
        <taxon>Albulidae</taxon>
        <taxon>Albula</taxon>
    </lineage>
</organism>
<evidence type="ECO:0000313" key="15">
    <source>
        <dbReference type="EMBL" id="KAG9350504.1"/>
    </source>
</evidence>
<keyword evidence="9" id="KW-1133">Transmembrane helix</keyword>
<accession>A0A8T2PD70</accession>
<keyword evidence="12" id="KW-0325">Glycoprotein</keyword>
<dbReference type="GO" id="GO:0005640">
    <property type="term" value="C:nuclear outer membrane"/>
    <property type="evidence" value="ECO:0007669"/>
    <property type="project" value="UniProtKB-SubCell"/>
</dbReference>
<keyword evidence="8" id="KW-0732">Signal</keyword>
<evidence type="ECO:0000256" key="9">
    <source>
        <dbReference type="ARBA" id="ARBA00022989"/>
    </source>
</evidence>
<evidence type="ECO:0000313" key="16">
    <source>
        <dbReference type="Proteomes" id="UP000824540"/>
    </source>
</evidence>
<comment type="subcellular location">
    <subcellularLocation>
        <location evidence="2">Cell membrane</location>
        <topology evidence="2">Single-pass type I membrane protein</topology>
    </subcellularLocation>
    <subcellularLocation>
        <location evidence="3">Nucleus outer membrane</location>
        <topology evidence="3">Single-pass type I membrane protein</topology>
    </subcellularLocation>
</comment>
<comment type="caution">
    <text evidence="15">The sequence shown here is derived from an EMBL/GenBank/DDBJ whole genome shotgun (WGS) entry which is preliminary data.</text>
</comment>
<keyword evidence="6" id="KW-1003">Cell membrane</keyword>
<dbReference type="SMART" id="SM01265">
    <property type="entry name" value="Mab-21"/>
    <property type="match status" value="1"/>
</dbReference>
<dbReference type="PRINTS" id="PR02107">
    <property type="entry name" value="INOS145TPRIP"/>
</dbReference>
<evidence type="ECO:0000256" key="5">
    <source>
        <dbReference type="ARBA" id="ARBA00019443"/>
    </source>
</evidence>
<protein>
    <recommendedName>
        <fullName evidence="5">Inositol 1,4,5-trisphosphate receptor-interacting protein</fullName>
    </recommendedName>
</protein>
<evidence type="ECO:0000256" key="7">
    <source>
        <dbReference type="ARBA" id="ARBA00022692"/>
    </source>
</evidence>
<dbReference type="Gene3D" id="1.10.1410.40">
    <property type="match status" value="1"/>
</dbReference>
<dbReference type="AlphaFoldDB" id="A0A8T2PD70"/>
<dbReference type="EMBL" id="JAFBMS010000008">
    <property type="protein sequence ID" value="KAG9350504.1"/>
    <property type="molecule type" value="Genomic_DNA"/>
</dbReference>
<evidence type="ECO:0000256" key="6">
    <source>
        <dbReference type="ARBA" id="ARBA00022475"/>
    </source>
</evidence>
<dbReference type="PANTHER" id="PTHR10656:SF8">
    <property type="entry name" value="INOSITOL 1,4,5-TRISPHOSPHATE RECEPTOR-INTERACTING PROTEIN"/>
    <property type="match status" value="1"/>
</dbReference>
<evidence type="ECO:0000256" key="10">
    <source>
        <dbReference type="ARBA" id="ARBA00023054"/>
    </source>
</evidence>
<keyword evidence="13" id="KW-0539">Nucleus</keyword>
<keyword evidence="10" id="KW-0175">Coiled coil</keyword>
<name>A0A8T2PD70_9TELE</name>
<evidence type="ECO:0000256" key="2">
    <source>
        <dbReference type="ARBA" id="ARBA00004251"/>
    </source>
</evidence>
<dbReference type="OrthoDB" id="9923553at2759"/>
<evidence type="ECO:0000256" key="3">
    <source>
        <dbReference type="ARBA" id="ARBA00004494"/>
    </source>
</evidence>
<evidence type="ECO:0000256" key="12">
    <source>
        <dbReference type="ARBA" id="ARBA00023180"/>
    </source>
</evidence>
<dbReference type="InterPro" id="IPR024810">
    <property type="entry name" value="MAB21L/cGLR"/>
</dbReference>
<reference evidence="15" key="1">
    <citation type="thesis" date="2021" institute="BYU ScholarsArchive" country="Provo, UT, USA">
        <title>Applications of and Algorithms for Genome Assembly and Genomic Analyses with an Emphasis on Marine Teleosts.</title>
        <authorList>
            <person name="Pickett B.D."/>
        </authorList>
    </citation>
    <scope>NUCLEOTIDE SEQUENCE</scope>
    <source>
        <strain evidence="15">HI-2016</strain>
    </source>
</reference>
<dbReference type="InterPro" id="IPR046906">
    <property type="entry name" value="Mab-21_HhH/H2TH-like"/>
</dbReference>
<evidence type="ECO:0000256" key="4">
    <source>
        <dbReference type="ARBA" id="ARBA00005554"/>
    </source>
</evidence>
<dbReference type="Proteomes" id="UP000824540">
    <property type="component" value="Unassembled WGS sequence"/>
</dbReference>
<proteinExistence type="inferred from homology"/>
<evidence type="ECO:0000256" key="1">
    <source>
        <dbReference type="ARBA" id="ARBA00003856"/>
    </source>
</evidence>
<dbReference type="InterPro" id="IPR026250">
    <property type="entry name" value="ITPRIP-like"/>
</dbReference>
<keyword evidence="7" id="KW-0812">Transmembrane</keyword>
<sequence>MGMQDGDQVFRVLAIWFHKEQPLTMQAASLVTVVAAIFHHLTKVGYEIVTPMSVQQDEPWAEGDRMWLCPKDQMLPLLGWNLSPVDQEICPVSENFSPEDQEQCHQDQDTQDTAQEDSWYLVIGNVFAWFTVNFLWKKLQKSMSHDLNHKEEEDVFAFGLVTTEAPLLDKGVLGSFYERCIHTAAHEYWRVLEFVEGFSDDLLEALRGICDREADIEVGDCIGVGSVYEFWRVTKPLSCDLFVPFTPPEPYRYGFQLWCSPVNGINGLDHVNGQGWGKIKVETASDSKKECCCGAINLGEDILCLLHGPNDMPKVSDAFKDLLCSKNSSYLSKNRVIKWFQIAITKAWGQISHKYEFELTFRNLDSPGALKVRFRSGKTIIFNITPVIQFQDSDAYFVSHFALNRDNSSDTYWPLSFAVYEKHLLKSLTKGMEENSCHICCLQIVSFLNKKQTVLTGRSFLSNYHLKTTLLHLLLVKKPLDWSPDYLEQRVCDILEFIKKSLQKKQLCHVLTGNDQVPKDLGIPAILLTAKPINLFHPLVLQRQLYNETVKHFQEMCRNAPVLIQEYSPRPHFNVLGRLNTRLHI</sequence>